<evidence type="ECO:0000256" key="1">
    <source>
        <dbReference type="SAM" id="MobiDB-lite"/>
    </source>
</evidence>
<protein>
    <submittedName>
        <fullName evidence="2">Uncharacterized protein</fullName>
    </submittedName>
</protein>
<evidence type="ECO:0000313" key="2">
    <source>
        <dbReference type="EMBL" id="THU81900.1"/>
    </source>
</evidence>
<keyword evidence="3" id="KW-1185">Reference proteome</keyword>
<sequence length="511" mass="57876">MTTSDGFLTSPWTERSFGDSTLESSQSFMTPPRTLSTPTYFETPTNFDLDMSLNCTPPLGEDPERDFIFCQTLFGKIPIDPITPMHLRQNTWPNINASALSSSPSPFSTDVLFFSSPFESNTNISHFPSDSIRHSDSLDNSISFPNICKSRGCQQKLRSRRCKTGLCANCCACARGCSYHRPKPSTTSSAPLAPKQVSSVVTDDTGRDKGHADKTVSRVLSPEETMRHKKHLELWQQKEEAAKKQREMAENQKKSVDLVLWSKNDSEPDRLHVYAIDTFPYLNIVKSITHFDQTGEDTTSRDFSLTKGEPLLLRRDEVSSSWLLGFDEYQMQGGQALQGKALKKVDNRKRVRTQWMEYELQRAGEVHKDYSSLNPPSEPNVKITFCDRKQARTSDGSPNLPSERLSPTWISVNITLQTRRRELNAERRVYTGDWKDGVAWPGGIWVIDMVTAFEYIEADKAAKKGHVAELIKHVFQGVSASILPRTYNKQWKAWIAMTQEEKDDAKGPNRD</sequence>
<dbReference type="Proteomes" id="UP000297245">
    <property type="component" value="Unassembled WGS sequence"/>
</dbReference>
<feature type="region of interest" description="Disordered" evidence="1">
    <location>
        <begin position="184"/>
        <end position="212"/>
    </location>
</feature>
<feature type="region of interest" description="Disordered" evidence="1">
    <location>
        <begin position="1"/>
        <end position="35"/>
    </location>
</feature>
<name>A0A4S8L0S2_DENBC</name>
<dbReference type="EMBL" id="ML179772">
    <property type="protein sequence ID" value="THU81900.1"/>
    <property type="molecule type" value="Genomic_DNA"/>
</dbReference>
<proteinExistence type="predicted"/>
<reference evidence="2 3" key="1">
    <citation type="journal article" date="2019" name="Nat. Ecol. Evol.">
        <title>Megaphylogeny resolves global patterns of mushroom evolution.</title>
        <authorList>
            <person name="Varga T."/>
            <person name="Krizsan K."/>
            <person name="Foldi C."/>
            <person name="Dima B."/>
            <person name="Sanchez-Garcia M."/>
            <person name="Sanchez-Ramirez S."/>
            <person name="Szollosi G.J."/>
            <person name="Szarkandi J.G."/>
            <person name="Papp V."/>
            <person name="Albert L."/>
            <person name="Andreopoulos W."/>
            <person name="Angelini C."/>
            <person name="Antonin V."/>
            <person name="Barry K.W."/>
            <person name="Bougher N.L."/>
            <person name="Buchanan P."/>
            <person name="Buyck B."/>
            <person name="Bense V."/>
            <person name="Catcheside P."/>
            <person name="Chovatia M."/>
            <person name="Cooper J."/>
            <person name="Damon W."/>
            <person name="Desjardin D."/>
            <person name="Finy P."/>
            <person name="Geml J."/>
            <person name="Haridas S."/>
            <person name="Hughes K."/>
            <person name="Justo A."/>
            <person name="Karasinski D."/>
            <person name="Kautmanova I."/>
            <person name="Kiss B."/>
            <person name="Kocsube S."/>
            <person name="Kotiranta H."/>
            <person name="LaButti K.M."/>
            <person name="Lechner B.E."/>
            <person name="Liimatainen K."/>
            <person name="Lipzen A."/>
            <person name="Lukacs Z."/>
            <person name="Mihaltcheva S."/>
            <person name="Morgado L.N."/>
            <person name="Niskanen T."/>
            <person name="Noordeloos M.E."/>
            <person name="Ohm R.A."/>
            <person name="Ortiz-Santana B."/>
            <person name="Ovrebo C."/>
            <person name="Racz N."/>
            <person name="Riley R."/>
            <person name="Savchenko A."/>
            <person name="Shiryaev A."/>
            <person name="Soop K."/>
            <person name="Spirin V."/>
            <person name="Szebenyi C."/>
            <person name="Tomsovsky M."/>
            <person name="Tulloss R.E."/>
            <person name="Uehling J."/>
            <person name="Grigoriev I.V."/>
            <person name="Vagvolgyi C."/>
            <person name="Papp T."/>
            <person name="Martin F.M."/>
            <person name="Miettinen O."/>
            <person name="Hibbett D.S."/>
            <person name="Nagy L.G."/>
        </authorList>
    </citation>
    <scope>NUCLEOTIDE SEQUENCE [LARGE SCALE GENOMIC DNA]</scope>
    <source>
        <strain evidence="2 3">CBS 962.96</strain>
    </source>
</reference>
<evidence type="ECO:0000313" key="3">
    <source>
        <dbReference type="Proteomes" id="UP000297245"/>
    </source>
</evidence>
<accession>A0A4S8L0S2</accession>
<dbReference type="AlphaFoldDB" id="A0A4S8L0S2"/>
<gene>
    <name evidence="2" type="ORF">K435DRAFT_844570</name>
</gene>
<feature type="compositionally biased region" description="Polar residues" evidence="1">
    <location>
        <begin position="184"/>
        <end position="202"/>
    </location>
</feature>
<organism evidence="2 3">
    <name type="scientific">Dendrothele bispora (strain CBS 962.96)</name>
    <dbReference type="NCBI Taxonomy" id="1314807"/>
    <lineage>
        <taxon>Eukaryota</taxon>
        <taxon>Fungi</taxon>
        <taxon>Dikarya</taxon>
        <taxon>Basidiomycota</taxon>
        <taxon>Agaricomycotina</taxon>
        <taxon>Agaricomycetes</taxon>
        <taxon>Agaricomycetidae</taxon>
        <taxon>Agaricales</taxon>
        <taxon>Agaricales incertae sedis</taxon>
        <taxon>Dendrothele</taxon>
    </lineage>
</organism>